<gene>
    <name evidence="3" type="ORF">WI372_04475</name>
</gene>
<sequence>MREARPRAAAWIGALALGCAACGNATVPDLPPHDPIEVPDPEQVDAVLFLIGDGGATVEGRSPTLVALRRDVEEWSEALARDSAVSVIYPGDIVYPVGLRDRDHPDFETDSVRLWNQIDLVRGPAALEHATLGLFLAGNHDWGNARGDAGLARIRNLEAALVRARTAGPRVALLPEAGSPGPVIRDLRENVRIMLVDTHWFLQPQPEREMDAFFEALAEGLTSAGDRHVIMVQHHPYRSAGPHDALLPGSSAFGIQFLLKKTGTLVQDLDSPVYDQFRRRLRATFRETGRPPLIFAGGHDHSLQVLEGLGPDDPGVSVVSGAGSKLTPITDAGGMLYGASRPGYVALFFGSDDSVALYVIAGDPDRLSCSGITMGEAAEQECMRAGVDSLRVRWSSLLVEGTSAPPAPADTLAPRTPWWSGPLTPPGDTLADGAGEIER</sequence>
<dbReference type="PROSITE" id="PS51257">
    <property type="entry name" value="PROKAR_LIPOPROTEIN"/>
    <property type="match status" value="1"/>
</dbReference>
<protein>
    <recommendedName>
        <fullName evidence="5">Calcineurin-like phosphoesterase domain-containing protein</fullName>
    </recommendedName>
</protein>
<dbReference type="Gene3D" id="3.60.21.10">
    <property type="match status" value="1"/>
</dbReference>
<feature type="signal peptide" evidence="2">
    <location>
        <begin position="1"/>
        <end position="25"/>
    </location>
</feature>
<evidence type="ECO:0000313" key="3">
    <source>
        <dbReference type="EMBL" id="MEK9500222.1"/>
    </source>
</evidence>
<feature type="chain" id="PRO_5047417545" description="Calcineurin-like phosphoesterase domain-containing protein" evidence="2">
    <location>
        <begin position="26"/>
        <end position="439"/>
    </location>
</feature>
<dbReference type="SUPFAM" id="SSF56300">
    <property type="entry name" value="Metallo-dependent phosphatases"/>
    <property type="match status" value="1"/>
</dbReference>
<dbReference type="RefSeq" id="WP_405275329.1">
    <property type="nucleotide sequence ID" value="NZ_CP144380.1"/>
</dbReference>
<keyword evidence="4" id="KW-1185">Reference proteome</keyword>
<keyword evidence="2" id="KW-0732">Signal</keyword>
<name>A0ABU9E664_9BACT</name>
<dbReference type="Proteomes" id="UP001484239">
    <property type="component" value="Unassembled WGS sequence"/>
</dbReference>
<evidence type="ECO:0000256" key="1">
    <source>
        <dbReference type="SAM" id="MobiDB-lite"/>
    </source>
</evidence>
<feature type="region of interest" description="Disordered" evidence="1">
    <location>
        <begin position="403"/>
        <end position="439"/>
    </location>
</feature>
<accession>A0ABU9E664</accession>
<evidence type="ECO:0000256" key="2">
    <source>
        <dbReference type="SAM" id="SignalP"/>
    </source>
</evidence>
<reference evidence="3 4" key="1">
    <citation type="submission" date="2024-02" db="EMBL/GenBank/DDBJ databases">
        <title>A novel Gemmatimonadota bacterium.</title>
        <authorList>
            <person name="Du Z.-J."/>
            <person name="Ye Y.-Q."/>
        </authorList>
    </citation>
    <scope>NUCLEOTIDE SEQUENCE [LARGE SCALE GENOMIC DNA]</scope>
    <source>
        <strain evidence="3 4">DH-20</strain>
    </source>
</reference>
<evidence type="ECO:0008006" key="5">
    <source>
        <dbReference type="Google" id="ProtNLM"/>
    </source>
</evidence>
<proteinExistence type="predicted"/>
<dbReference type="EMBL" id="JBBHLI010000002">
    <property type="protein sequence ID" value="MEK9500222.1"/>
    <property type="molecule type" value="Genomic_DNA"/>
</dbReference>
<evidence type="ECO:0000313" key="4">
    <source>
        <dbReference type="Proteomes" id="UP001484239"/>
    </source>
</evidence>
<comment type="caution">
    <text evidence="3">The sequence shown here is derived from an EMBL/GenBank/DDBJ whole genome shotgun (WGS) entry which is preliminary data.</text>
</comment>
<organism evidence="3 4">
    <name type="scientific">Gaopeijia maritima</name>
    <dbReference type="NCBI Taxonomy" id="3119007"/>
    <lineage>
        <taxon>Bacteria</taxon>
        <taxon>Pseudomonadati</taxon>
        <taxon>Gemmatimonadota</taxon>
        <taxon>Longimicrobiia</taxon>
        <taxon>Gaopeijiales</taxon>
        <taxon>Gaopeijiaceae</taxon>
        <taxon>Gaopeijia</taxon>
    </lineage>
</organism>
<dbReference type="InterPro" id="IPR029052">
    <property type="entry name" value="Metallo-depent_PP-like"/>
</dbReference>